<dbReference type="Proteomes" id="UP000036403">
    <property type="component" value="Unassembled WGS sequence"/>
</dbReference>
<organism evidence="1 2">
    <name type="scientific">Lasius niger</name>
    <name type="common">Black garden ant</name>
    <dbReference type="NCBI Taxonomy" id="67767"/>
    <lineage>
        <taxon>Eukaryota</taxon>
        <taxon>Metazoa</taxon>
        <taxon>Ecdysozoa</taxon>
        <taxon>Arthropoda</taxon>
        <taxon>Hexapoda</taxon>
        <taxon>Insecta</taxon>
        <taxon>Pterygota</taxon>
        <taxon>Neoptera</taxon>
        <taxon>Endopterygota</taxon>
        <taxon>Hymenoptera</taxon>
        <taxon>Apocrita</taxon>
        <taxon>Aculeata</taxon>
        <taxon>Formicoidea</taxon>
        <taxon>Formicidae</taxon>
        <taxon>Formicinae</taxon>
        <taxon>Lasius</taxon>
        <taxon>Lasius</taxon>
    </lineage>
</organism>
<dbReference type="STRING" id="67767.A0A0J7NJU2"/>
<protein>
    <submittedName>
        <fullName evidence="1">Uncharacterized protein</fullName>
    </submittedName>
</protein>
<dbReference type="PaxDb" id="67767-A0A0J7NJU2"/>
<sequence length="196" mass="22550">MLTEQLLHGLGSREMCDEIIAKKLATFAKAYEIANAFEATRKTTNKVKESCSSAKEVMNKLGYGPPKVKRDKKPSRQLVISRTKTTKLSHRDSMAQMSKVTYRKAPHETTGQSSAQLFLGRTIRTWLDLVRPDETNMKIMQKQQTVANSTFREFQSTQRIYFLSSNFSMDKWIPATIITCLGDLYYKIDYQGKRFK</sequence>
<reference evidence="1 2" key="1">
    <citation type="submission" date="2015-04" db="EMBL/GenBank/DDBJ databases">
        <title>Lasius niger genome sequencing.</title>
        <authorList>
            <person name="Konorov E.A."/>
            <person name="Nikitin M.A."/>
            <person name="Kirill M.V."/>
            <person name="Chang P."/>
        </authorList>
    </citation>
    <scope>NUCLEOTIDE SEQUENCE [LARGE SCALE GENOMIC DNA]</scope>
    <source>
        <tissue evidence="1">Whole</tissue>
    </source>
</reference>
<gene>
    <name evidence="1" type="ORF">RF55_7205</name>
</gene>
<accession>A0A0J7NJU2</accession>
<comment type="caution">
    <text evidence="1">The sequence shown here is derived from an EMBL/GenBank/DDBJ whole genome shotgun (WGS) entry which is preliminary data.</text>
</comment>
<name>A0A0J7NJU2_LASNI</name>
<keyword evidence="2" id="KW-1185">Reference proteome</keyword>
<dbReference type="EMBL" id="LBMM01004150">
    <property type="protein sequence ID" value="KMQ92765.1"/>
    <property type="molecule type" value="Genomic_DNA"/>
</dbReference>
<evidence type="ECO:0000313" key="1">
    <source>
        <dbReference type="EMBL" id="KMQ92765.1"/>
    </source>
</evidence>
<dbReference type="AlphaFoldDB" id="A0A0J7NJU2"/>
<proteinExistence type="predicted"/>
<dbReference type="OrthoDB" id="7549133at2759"/>
<evidence type="ECO:0000313" key="2">
    <source>
        <dbReference type="Proteomes" id="UP000036403"/>
    </source>
</evidence>